<keyword evidence="4" id="KW-0732">Signal</keyword>
<sequence>MAGPRAGEKEWPQHRTGFRGSRAGVRVVLAANGLSDARTWLTNFLKQEQRTMHIQIRKSVLTRGLVLAAAALALAGCEKGKESGQSLVKVNGTELTVHQLNAELKNSPGVSQPVLLDALVTRQLLVDAAKKDKLDEDPAVLADLQKSRDTILAQAYVTRKVTPPSAPTDEEISQGYKDAPDMFAQRRHYEFSELVIQPGDMNDKIDTLMQSKTTLEDVANYLNSQRISYRREVVTRFSAELPAQMAATLRAMEPGTLFVVKEPQQTLLMSIKESKPMPVSLPAAAPQIRQLLVSKKYNDLVNAQIDYLKKSASIEYLPRGEAIRKTAEQAQQDQAAPVKEKAAAPSASANDEQIKRGVAGLK</sequence>
<dbReference type="SUPFAM" id="SSF109998">
    <property type="entry name" value="Triger factor/SurA peptide-binding domain-like"/>
    <property type="match status" value="1"/>
</dbReference>
<dbReference type="GO" id="GO:0003755">
    <property type="term" value="F:peptidyl-prolyl cis-trans isomerase activity"/>
    <property type="evidence" value="ECO:0007669"/>
    <property type="project" value="UniProtKB-KW"/>
</dbReference>
<dbReference type="EMBL" id="NJGV01000002">
    <property type="protein sequence ID" value="OWY36149.1"/>
    <property type="molecule type" value="Genomic_DNA"/>
</dbReference>
<feature type="domain" description="PpiC" evidence="8">
    <location>
        <begin position="167"/>
        <end position="276"/>
    </location>
</feature>
<evidence type="ECO:0000256" key="7">
    <source>
        <dbReference type="SAM" id="MobiDB-lite"/>
    </source>
</evidence>
<dbReference type="InterPro" id="IPR014274">
    <property type="entry name" value="PPIase_EpsD"/>
</dbReference>
<evidence type="ECO:0000313" key="10">
    <source>
        <dbReference type="Proteomes" id="UP000214747"/>
    </source>
</evidence>
<evidence type="ECO:0000256" key="6">
    <source>
        <dbReference type="ARBA" id="ARBA00023235"/>
    </source>
</evidence>
<dbReference type="AlphaFoldDB" id="A0A225SXZ5"/>
<dbReference type="InterPro" id="IPR050245">
    <property type="entry name" value="PrsA_foldase"/>
</dbReference>
<proteinExistence type="inferred from homology"/>
<evidence type="ECO:0000256" key="3">
    <source>
        <dbReference type="ARBA" id="ARBA00013194"/>
    </source>
</evidence>
<feature type="region of interest" description="Disordered" evidence="7">
    <location>
        <begin position="325"/>
        <end position="362"/>
    </location>
</feature>
<evidence type="ECO:0000256" key="5">
    <source>
        <dbReference type="ARBA" id="ARBA00023110"/>
    </source>
</evidence>
<comment type="similarity">
    <text evidence="2">Belongs to the PpiC/parvulin rotamase family.</text>
</comment>
<accession>A0A225SXZ5</accession>
<dbReference type="EC" id="5.2.1.8" evidence="3"/>
<evidence type="ECO:0000256" key="4">
    <source>
        <dbReference type="ARBA" id="ARBA00022729"/>
    </source>
</evidence>
<dbReference type="PANTHER" id="PTHR47245:SF1">
    <property type="entry name" value="FOLDASE PROTEIN PRSA"/>
    <property type="match status" value="1"/>
</dbReference>
<keyword evidence="5" id="KW-0697">Rotamase</keyword>
<dbReference type="NCBIfam" id="TIGR02925">
    <property type="entry name" value="cis_trans_EpsD"/>
    <property type="match status" value="1"/>
</dbReference>
<dbReference type="InterPro" id="IPR027304">
    <property type="entry name" value="Trigger_fact/SurA_dom_sf"/>
</dbReference>
<comment type="caution">
    <text evidence="9">The sequence shown here is derived from an EMBL/GenBank/DDBJ whole genome shotgun (WGS) entry which is preliminary data.</text>
</comment>
<reference evidence="9 10" key="1">
    <citation type="journal article" date="2010" name="Int. J. Syst. Evol. Microbiol.">
        <title>Reclassification of Herbaspirillum putei as a later heterotypic synonym of Herbaspirillum huttiense, with the description of H. huttiense subsp. huttiense subsp. nov. and H. huttiense subsp. putei subsp. nov., comb. nov., and description of Herbaspirillum aquaticum sp. nov.</title>
        <authorList>
            <person name="Dobritsa A.P."/>
            <person name="Reddy M.C."/>
            <person name="Samadpour M."/>
        </authorList>
    </citation>
    <scope>NUCLEOTIDE SEQUENCE [LARGE SCALE GENOMIC DNA]</scope>
    <source>
        <strain evidence="9 10">IEH 4430</strain>
    </source>
</reference>
<evidence type="ECO:0000313" key="9">
    <source>
        <dbReference type="EMBL" id="OWY36149.1"/>
    </source>
</evidence>
<evidence type="ECO:0000256" key="1">
    <source>
        <dbReference type="ARBA" id="ARBA00000971"/>
    </source>
</evidence>
<evidence type="ECO:0000259" key="8">
    <source>
        <dbReference type="Pfam" id="PF13145"/>
    </source>
</evidence>
<name>A0A225SXZ5_9BURK</name>
<dbReference type="InterPro" id="IPR000297">
    <property type="entry name" value="PPIase_PpiC"/>
</dbReference>
<gene>
    <name evidence="9" type="primary">epsD</name>
    <name evidence="9" type="ORF">CEJ45_02760</name>
</gene>
<keyword evidence="10" id="KW-1185">Reference proteome</keyword>
<dbReference type="Proteomes" id="UP000214747">
    <property type="component" value="Unassembled WGS sequence"/>
</dbReference>
<organism evidence="9 10">
    <name type="scientific">Herbaspirillum aquaticum</name>
    <dbReference type="NCBI Taxonomy" id="568783"/>
    <lineage>
        <taxon>Bacteria</taxon>
        <taxon>Pseudomonadati</taxon>
        <taxon>Pseudomonadota</taxon>
        <taxon>Betaproteobacteria</taxon>
        <taxon>Burkholderiales</taxon>
        <taxon>Oxalobacteraceae</taxon>
        <taxon>Herbaspirillum</taxon>
    </lineage>
</organism>
<evidence type="ECO:0000256" key="2">
    <source>
        <dbReference type="ARBA" id="ARBA00007656"/>
    </source>
</evidence>
<keyword evidence="6 9" id="KW-0413">Isomerase</keyword>
<dbReference type="Pfam" id="PF13145">
    <property type="entry name" value="Rotamase_2"/>
    <property type="match status" value="1"/>
</dbReference>
<dbReference type="PANTHER" id="PTHR47245">
    <property type="entry name" value="PEPTIDYLPROLYL ISOMERASE"/>
    <property type="match status" value="1"/>
</dbReference>
<protein>
    <recommendedName>
        <fullName evidence="3">peptidylprolyl isomerase</fullName>
        <ecNumber evidence="3">5.2.1.8</ecNumber>
    </recommendedName>
</protein>
<comment type="catalytic activity">
    <reaction evidence="1">
        <text>[protein]-peptidylproline (omega=180) = [protein]-peptidylproline (omega=0)</text>
        <dbReference type="Rhea" id="RHEA:16237"/>
        <dbReference type="Rhea" id="RHEA-COMP:10747"/>
        <dbReference type="Rhea" id="RHEA-COMP:10748"/>
        <dbReference type="ChEBI" id="CHEBI:83833"/>
        <dbReference type="ChEBI" id="CHEBI:83834"/>
        <dbReference type="EC" id="5.2.1.8"/>
    </reaction>
</comment>